<accession>A0AA36NJT0</accession>
<protein>
    <submittedName>
        <fullName evidence="4">Uncharacterized protein</fullName>
    </submittedName>
</protein>
<comment type="caution">
    <text evidence="4">The sequence shown here is derived from an EMBL/GenBank/DDBJ whole genome shotgun (WGS) entry which is preliminary data.</text>
</comment>
<keyword evidence="1" id="KW-0175">Coiled coil</keyword>
<feature type="signal peptide" evidence="3">
    <location>
        <begin position="1"/>
        <end position="24"/>
    </location>
</feature>
<feature type="region of interest" description="Disordered" evidence="2">
    <location>
        <begin position="54"/>
        <end position="77"/>
    </location>
</feature>
<evidence type="ECO:0000313" key="5">
    <source>
        <dbReference type="Proteomes" id="UP001178507"/>
    </source>
</evidence>
<sequence length="232" mass="26050">MAMMRTRTKSRGMCLCLLGMIALALLVQPSTDFARGVPGLKDSMLAKRHPLHAGVARRAGAAQEDNSGQDRRDLEEAADQRMRAEFVEEDLLLARQQLQFALEEQETAQAQVKTAQAQVATAQEQVATAQEQEAMAVRRLARAEESGDAKKVQAAERKVERAKKEVQEAKKEVQEAKKEDSLGPQVTRWHLWRGAGRFNQQLRWRCSLQWPSSAWVLGTLRGLNFPDRPACF</sequence>
<evidence type="ECO:0000256" key="2">
    <source>
        <dbReference type="SAM" id="MobiDB-lite"/>
    </source>
</evidence>
<evidence type="ECO:0000256" key="3">
    <source>
        <dbReference type="SAM" id="SignalP"/>
    </source>
</evidence>
<dbReference type="AlphaFoldDB" id="A0AA36NJT0"/>
<keyword evidence="5" id="KW-1185">Reference proteome</keyword>
<feature type="chain" id="PRO_5041256030" evidence="3">
    <location>
        <begin position="25"/>
        <end position="232"/>
    </location>
</feature>
<proteinExistence type="predicted"/>
<keyword evidence="3" id="KW-0732">Signal</keyword>
<evidence type="ECO:0000313" key="4">
    <source>
        <dbReference type="EMBL" id="CAJ1405083.1"/>
    </source>
</evidence>
<name>A0AA36NJT0_9DINO</name>
<feature type="coiled-coil region" evidence="1">
    <location>
        <begin position="84"/>
        <end position="179"/>
    </location>
</feature>
<dbReference type="Proteomes" id="UP001178507">
    <property type="component" value="Unassembled WGS sequence"/>
</dbReference>
<gene>
    <name evidence="4" type="ORF">EVOR1521_LOCUS27396</name>
</gene>
<reference evidence="4" key="1">
    <citation type="submission" date="2023-08" db="EMBL/GenBank/DDBJ databases">
        <authorList>
            <person name="Chen Y."/>
            <person name="Shah S."/>
            <person name="Dougan E. K."/>
            <person name="Thang M."/>
            <person name="Chan C."/>
        </authorList>
    </citation>
    <scope>NUCLEOTIDE SEQUENCE</scope>
</reference>
<dbReference type="EMBL" id="CAUJNA010003568">
    <property type="protein sequence ID" value="CAJ1405083.1"/>
    <property type="molecule type" value="Genomic_DNA"/>
</dbReference>
<evidence type="ECO:0000256" key="1">
    <source>
        <dbReference type="SAM" id="Coils"/>
    </source>
</evidence>
<organism evidence="4 5">
    <name type="scientific">Effrenium voratum</name>
    <dbReference type="NCBI Taxonomy" id="2562239"/>
    <lineage>
        <taxon>Eukaryota</taxon>
        <taxon>Sar</taxon>
        <taxon>Alveolata</taxon>
        <taxon>Dinophyceae</taxon>
        <taxon>Suessiales</taxon>
        <taxon>Symbiodiniaceae</taxon>
        <taxon>Effrenium</taxon>
    </lineage>
</organism>
<feature type="compositionally biased region" description="Basic and acidic residues" evidence="2">
    <location>
        <begin position="68"/>
        <end position="77"/>
    </location>
</feature>